<reference evidence="3" key="1">
    <citation type="submission" date="2016-10" db="EMBL/GenBank/DDBJ databases">
        <authorList>
            <person name="Varghese N."/>
            <person name="Submissions S."/>
        </authorList>
    </citation>
    <scope>NUCLEOTIDE SEQUENCE [LARGE SCALE GENOMIC DNA]</scope>
    <source>
        <strain evidence="3">DSM 18168</strain>
    </source>
</reference>
<keyword evidence="1" id="KW-1133">Transmembrane helix</keyword>
<proteinExistence type="predicted"/>
<organism evidence="2 3">
    <name type="scientific">Xenorhabdus koppenhoeferi</name>
    <dbReference type="NCBI Taxonomy" id="351659"/>
    <lineage>
        <taxon>Bacteria</taxon>
        <taxon>Pseudomonadati</taxon>
        <taxon>Pseudomonadota</taxon>
        <taxon>Gammaproteobacteria</taxon>
        <taxon>Enterobacterales</taxon>
        <taxon>Morganellaceae</taxon>
        <taxon>Xenorhabdus</taxon>
    </lineage>
</organism>
<dbReference type="RefSeq" id="WP_041982446.1">
    <property type="nucleotide sequence ID" value="NZ_CAWRBG010000050.1"/>
</dbReference>
<evidence type="ECO:0000313" key="2">
    <source>
        <dbReference type="EMBL" id="SFU87328.1"/>
    </source>
</evidence>
<feature type="transmembrane region" description="Helical" evidence="1">
    <location>
        <begin position="79"/>
        <end position="100"/>
    </location>
</feature>
<evidence type="ECO:0000256" key="1">
    <source>
        <dbReference type="SAM" id="Phobius"/>
    </source>
</evidence>
<feature type="transmembrane region" description="Helical" evidence="1">
    <location>
        <begin position="7"/>
        <end position="26"/>
    </location>
</feature>
<gene>
    <name evidence="2" type="ORF">SAMN05421784_13710</name>
</gene>
<feature type="transmembrane region" description="Helical" evidence="1">
    <location>
        <begin position="46"/>
        <end position="67"/>
    </location>
</feature>
<accession>A0A1I7JQB0</accession>
<keyword evidence="3" id="KW-1185">Reference proteome</keyword>
<evidence type="ECO:0000313" key="3">
    <source>
        <dbReference type="Proteomes" id="UP000242496"/>
    </source>
</evidence>
<keyword evidence="1" id="KW-0472">Membrane</keyword>
<dbReference type="EMBL" id="FPBJ01000037">
    <property type="protein sequence ID" value="SFU87328.1"/>
    <property type="molecule type" value="Genomic_DNA"/>
</dbReference>
<protein>
    <submittedName>
        <fullName evidence="2">Uncharacterized protein</fullName>
    </submittedName>
</protein>
<dbReference type="STRING" id="351659.SAMN05421784_13710"/>
<dbReference type="AlphaFoldDB" id="A0A1I7JQB0"/>
<dbReference type="OrthoDB" id="6448043at2"/>
<dbReference type="Proteomes" id="UP000242496">
    <property type="component" value="Unassembled WGS sequence"/>
</dbReference>
<keyword evidence="1" id="KW-0812">Transmembrane</keyword>
<sequence length="106" mass="12908">MKLKVILKWCFSIIFTMIGLLYIAHFSLNYPEFSEGLGEEMYKWRYFWFLWRILLYVFIGRFLWKLWYSPKISLESRNALKRIMITGTVFILVSEIVVWMNEGVHP</sequence>
<name>A0A1I7JQB0_9GAMM</name>